<dbReference type="EMBL" id="CP036501">
    <property type="protein sequence ID" value="UZP75567.1"/>
    <property type="molecule type" value="Genomic_DNA"/>
</dbReference>
<proteinExistence type="predicted"/>
<dbReference type="InterPro" id="IPR021953">
    <property type="entry name" value="DUF3570"/>
</dbReference>
<name>A0ABY6Q8G8_9GAMM</name>
<evidence type="ECO:0000313" key="1">
    <source>
        <dbReference type="EMBL" id="UZP75567.1"/>
    </source>
</evidence>
<keyword evidence="2" id="KW-1185">Reference proteome</keyword>
<accession>A0ABY6Q8G8</accession>
<sequence length="388" mass="43532">MSRAPQKLSAKSPIVQALGTAIAAIPAYQSAQADAPPAYSEMGIRYSHYDEDQLAESTFIFGSRDRYDIDITQFWFETPVGGSWSVALDVQNDVMSGASPWFIGTNVDGDPGVITSGASISDQRVEVGVTTRYFWADGNAGFNVAQSKEDDYEATSWAFDASWNSEDNARTWTTSLSSSNDSLEPEQGNIPVSIERGSLDTQSVYFGMSQILSSTALMRVGLSYTVSDGYLSDPYKLFDQRPDQHERFAISTGYRRHFIEAQGSLHLDYRYYDDSWGTHSHTAEVAWHQEIRGHSLKPYIRYYSQEQADFFSTRAQLDERYYADDFRLSSYGALTAGVRGVLAVGDWQFEGQVERYMSEHSWGLSGGEESPALVDFWRMTVGVSWRFD</sequence>
<dbReference type="Proteomes" id="UP001317963">
    <property type="component" value="Chromosome"/>
</dbReference>
<reference evidence="1 2" key="1">
    <citation type="submission" date="2019-02" db="EMBL/GenBank/DDBJ databases">
        <title>Halieaceae_genomes.</title>
        <authorList>
            <person name="Li S.-H."/>
        </authorList>
    </citation>
    <scope>NUCLEOTIDE SEQUENCE [LARGE SCALE GENOMIC DNA]</scope>
    <source>
        <strain evidence="1 2">JH123</strain>
    </source>
</reference>
<evidence type="ECO:0000313" key="2">
    <source>
        <dbReference type="Proteomes" id="UP001317963"/>
    </source>
</evidence>
<protein>
    <submittedName>
        <fullName evidence="1">DUF3570 domain-containing protein</fullName>
    </submittedName>
</protein>
<gene>
    <name evidence="1" type="ORF">E0F26_05250</name>
</gene>
<dbReference type="Pfam" id="PF12094">
    <property type="entry name" value="DUF3570"/>
    <property type="match status" value="1"/>
</dbReference>
<organism evidence="1 2">
    <name type="scientific">Candidatus Paraluminiphilus aquimaris</name>
    <dbReference type="NCBI Taxonomy" id="2518994"/>
    <lineage>
        <taxon>Bacteria</taxon>
        <taxon>Pseudomonadati</taxon>
        <taxon>Pseudomonadota</taxon>
        <taxon>Gammaproteobacteria</taxon>
        <taxon>Cellvibrionales</taxon>
        <taxon>Halieaceae</taxon>
        <taxon>Candidatus Paraluminiphilus</taxon>
    </lineage>
</organism>